<accession>A0A1M6F0D5</accession>
<gene>
    <name evidence="1" type="ORF">SAMN02745165_01106</name>
</gene>
<dbReference type="RefSeq" id="WP_167366803.1">
    <property type="nucleotide sequence ID" value="NZ_FQZT01000003.1"/>
</dbReference>
<reference evidence="1 2" key="1">
    <citation type="submission" date="2016-11" db="EMBL/GenBank/DDBJ databases">
        <authorList>
            <person name="Jaros S."/>
            <person name="Januszkiewicz K."/>
            <person name="Wedrychowicz H."/>
        </authorList>
    </citation>
    <scope>NUCLEOTIDE SEQUENCE [LARGE SCALE GENOMIC DNA]</scope>
    <source>
        <strain evidence="1 2">DSM 5091</strain>
    </source>
</reference>
<dbReference type="EMBL" id="FQZT01000003">
    <property type="protein sequence ID" value="SHI91106.1"/>
    <property type="molecule type" value="Genomic_DNA"/>
</dbReference>
<sequence>MKCPKCKGRMYSEKYYDFVRAFDAWKCCACGEVVDPTILANRARNHSVYIG</sequence>
<name>A0A1M6F0D5_MALRU</name>
<organism evidence="1 2">
    <name type="scientific">Malonomonas rubra DSM 5091</name>
    <dbReference type="NCBI Taxonomy" id="1122189"/>
    <lineage>
        <taxon>Bacteria</taxon>
        <taxon>Pseudomonadati</taxon>
        <taxon>Thermodesulfobacteriota</taxon>
        <taxon>Desulfuromonadia</taxon>
        <taxon>Desulfuromonadales</taxon>
        <taxon>Geopsychrobacteraceae</taxon>
        <taxon>Malonomonas</taxon>
    </lineage>
</organism>
<dbReference type="AlphaFoldDB" id="A0A1M6F0D5"/>
<dbReference type="Proteomes" id="UP000184171">
    <property type="component" value="Unassembled WGS sequence"/>
</dbReference>
<evidence type="ECO:0000313" key="2">
    <source>
        <dbReference type="Proteomes" id="UP000184171"/>
    </source>
</evidence>
<evidence type="ECO:0000313" key="1">
    <source>
        <dbReference type="EMBL" id="SHI91106.1"/>
    </source>
</evidence>
<protein>
    <submittedName>
        <fullName evidence="1">Uncharacterized protein</fullName>
    </submittedName>
</protein>
<proteinExistence type="predicted"/>
<keyword evidence="2" id="KW-1185">Reference proteome</keyword>